<dbReference type="EMBL" id="CAMXCT020002587">
    <property type="protein sequence ID" value="CAL1152505.1"/>
    <property type="molecule type" value="Genomic_DNA"/>
</dbReference>
<dbReference type="EMBL" id="CAMXCT010002587">
    <property type="protein sequence ID" value="CAI3999130.1"/>
    <property type="molecule type" value="Genomic_DNA"/>
</dbReference>
<reference evidence="2" key="1">
    <citation type="submission" date="2022-10" db="EMBL/GenBank/DDBJ databases">
        <authorList>
            <person name="Chen Y."/>
            <person name="Dougan E. K."/>
            <person name="Chan C."/>
            <person name="Rhodes N."/>
            <person name="Thang M."/>
        </authorList>
    </citation>
    <scope>NUCLEOTIDE SEQUENCE</scope>
</reference>
<dbReference type="OrthoDB" id="414067at2759"/>
<dbReference type="EMBL" id="CAMXCT030002587">
    <property type="protein sequence ID" value="CAL4786442.1"/>
    <property type="molecule type" value="Genomic_DNA"/>
</dbReference>
<name>A0A9P1CX86_9DINO</name>
<keyword evidence="1" id="KW-0175">Coiled coil</keyword>
<dbReference type="Proteomes" id="UP001152797">
    <property type="component" value="Unassembled WGS sequence"/>
</dbReference>
<dbReference type="AlphaFoldDB" id="A0A9P1CX86"/>
<gene>
    <name evidence="2" type="ORF">C1SCF055_LOCUS25373</name>
</gene>
<keyword evidence="4" id="KW-1185">Reference proteome</keyword>
<feature type="non-terminal residue" evidence="2">
    <location>
        <position position="155"/>
    </location>
</feature>
<accession>A0A9P1CX86</accession>
<reference evidence="3 4" key="2">
    <citation type="submission" date="2024-05" db="EMBL/GenBank/DDBJ databases">
        <authorList>
            <person name="Chen Y."/>
            <person name="Shah S."/>
            <person name="Dougan E. K."/>
            <person name="Thang M."/>
            <person name="Chan C."/>
        </authorList>
    </citation>
    <scope>NUCLEOTIDE SEQUENCE [LARGE SCALE GENOMIC DNA]</scope>
</reference>
<evidence type="ECO:0000313" key="3">
    <source>
        <dbReference type="EMBL" id="CAL4786442.1"/>
    </source>
</evidence>
<sequence length="155" mass="17747">MTKAEGPWQHLPGAWQSSGLWRCLGLGDLKMIPDVTLCCEVQFQELTEVLAFFKAVKALAADTIDGHVTFKKLTFKDEVKTLFPGHNRVVWPLSTDQTTVVFDGYQMECFLTCFFQEDDEESDKLAKERQEIDADCEEARREVAQSEQQSRSYLE</sequence>
<evidence type="ECO:0000256" key="1">
    <source>
        <dbReference type="SAM" id="Coils"/>
    </source>
</evidence>
<organism evidence="2">
    <name type="scientific">Cladocopium goreaui</name>
    <dbReference type="NCBI Taxonomy" id="2562237"/>
    <lineage>
        <taxon>Eukaryota</taxon>
        <taxon>Sar</taxon>
        <taxon>Alveolata</taxon>
        <taxon>Dinophyceae</taxon>
        <taxon>Suessiales</taxon>
        <taxon>Symbiodiniaceae</taxon>
        <taxon>Cladocopium</taxon>
    </lineage>
</organism>
<comment type="caution">
    <text evidence="2">The sequence shown here is derived from an EMBL/GenBank/DDBJ whole genome shotgun (WGS) entry which is preliminary data.</text>
</comment>
<proteinExistence type="predicted"/>
<evidence type="ECO:0000313" key="2">
    <source>
        <dbReference type="EMBL" id="CAI3999130.1"/>
    </source>
</evidence>
<protein>
    <submittedName>
        <fullName evidence="2">Uncharacterized protein</fullName>
    </submittedName>
</protein>
<feature type="coiled-coil region" evidence="1">
    <location>
        <begin position="122"/>
        <end position="149"/>
    </location>
</feature>
<evidence type="ECO:0000313" key="4">
    <source>
        <dbReference type="Proteomes" id="UP001152797"/>
    </source>
</evidence>